<keyword evidence="1" id="KW-1133">Transmembrane helix</keyword>
<sequence length="69" mass="8118">MFSVKYRLVMVEYFIKNKGGVNKKIYMQKIINKTIEIIVLINFLFVASVANLSNIVSPYKNFFLHIILF</sequence>
<reference evidence="2" key="1">
    <citation type="submission" date="2019-08" db="EMBL/GenBank/DDBJ databases">
        <authorList>
            <person name="Kucharzyk K."/>
            <person name="Murdoch R.W."/>
            <person name="Higgins S."/>
            <person name="Loffler F."/>
        </authorList>
    </citation>
    <scope>NUCLEOTIDE SEQUENCE</scope>
</reference>
<organism evidence="2">
    <name type="scientific">bioreactor metagenome</name>
    <dbReference type="NCBI Taxonomy" id="1076179"/>
    <lineage>
        <taxon>unclassified sequences</taxon>
        <taxon>metagenomes</taxon>
        <taxon>ecological metagenomes</taxon>
    </lineage>
</organism>
<keyword evidence="1" id="KW-0472">Membrane</keyword>
<gene>
    <name evidence="2" type="ORF">SDC9_95941</name>
</gene>
<accession>A0A645AEE3</accession>
<proteinExistence type="predicted"/>
<comment type="caution">
    <text evidence="2">The sequence shown here is derived from an EMBL/GenBank/DDBJ whole genome shotgun (WGS) entry which is preliminary data.</text>
</comment>
<protein>
    <submittedName>
        <fullName evidence="2">Uncharacterized protein</fullName>
    </submittedName>
</protein>
<dbReference type="AlphaFoldDB" id="A0A645AEE3"/>
<keyword evidence="1" id="KW-0812">Transmembrane</keyword>
<evidence type="ECO:0000256" key="1">
    <source>
        <dbReference type="SAM" id="Phobius"/>
    </source>
</evidence>
<dbReference type="EMBL" id="VSSQ01012428">
    <property type="protein sequence ID" value="MPM49213.1"/>
    <property type="molecule type" value="Genomic_DNA"/>
</dbReference>
<evidence type="ECO:0000313" key="2">
    <source>
        <dbReference type="EMBL" id="MPM49213.1"/>
    </source>
</evidence>
<feature type="transmembrane region" description="Helical" evidence="1">
    <location>
        <begin position="37"/>
        <end position="56"/>
    </location>
</feature>
<name>A0A645AEE3_9ZZZZ</name>